<accession>A0ABZ2BA33</accession>
<feature type="transmembrane region" description="Helical" evidence="1">
    <location>
        <begin position="193"/>
        <end position="212"/>
    </location>
</feature>
<organism evidence="2 3">
    <name type="scientific">Sinorhizobium chiapasense</name>
    <dbReference type="NCBI Taxonomy" id="501572"/>
    <lineage>
        <taxon>Bacteria</taxon>
        <taxon>Pseudomonadati</taxon>
        <taxon>Pseudomonadota</taxon>
        <taxon>Alphaproteobacteria</taxon>
        <taxon>Hyphomicrobiales</taxon>
        <taxon>Rhizobiaceae</taxon>
        <taxon>Sinorhizobium/Ensifer group</taxon>
        <taxon>Sinorhizobium</taxon>
    </lineage>
</organism>
<dbReference type="PANTHER" id="PTHR33876">
    <property type="entry name" value="UNNAMED PRODUCT"/>
    <property type="match status" value="1"/>
</dbReference>
<dbReference type="EMBL" id="CP133148">
    <property type="protein sequence ID" value="WVT04191.1"/>
    <property type="molecule type" value="Genomic_DNA"/>
</dbReference>
<reference evidence="2" key="1">
    <citation type="submission" date="2023-08" db="EMBL/GenBank/DDBJ databases">
        <title>Complete genome sequence of Sinorhizobium chiapanecum ITTG S70 isolated from Acaciella angustissima nodules in Chiapas-Mexico.</title>
        <authorList>
            <person name="Rincon-Rosales R."/>
            <person name="Rogel M.A."/>
            <person name="Rincon-Medina C.I."/>
            <person name="Guerrero G."/>
            <person name="Manzano-Gomez L.A."/>
            <person name="Lopez-Lopez A."/>
            <person name="Rincon Molina F.A."/>
            <person name="Martinez-Romero E."/>
        </authorList>
    </citation>
    <scope>NUCLEOTIDE SEQUENCE</scope>
    <source>
        <strain evidence="2">ITTG S70</strain>
    </source>
</reference>
<evidence type="ECO:0000256" key="1">
    <source>
        <dbReference type="SAM" id="Phobius"/>
    </source>
</evidence>
<dbReference type="PANTHER" id="PTHR33876:SF4">
    <property type="entry name" value="CHLOROPLAST PROTEIN FOR GROWTH AND FERTILITY 2"/>
    <property type="match status" value="1"/>
</dbReference>
<keyword evidence="1" id="KW-0472">Membrane</keyword>
<gene>
    <name evidence="2" type="ORF">RB548_01890</name>
</gene>
<feature type="transmembrane region" description="Helical" evidence="1">
    <location>
        <begin position="154"/>
        <end position="181"/>
    </location>
</feature>
<evidence type="ECO:0000313" key="2">
    <source>
        <dbReference type="EMBL" id="WVT04191.1"/>
    </source>
</evidence>
<feature type="transmembrane region" description="Helical" evidence="1">
    <location>
        <begin position="47"/>
        <end position="67"/>
    </location>
</feature>
<protein>
    <submittedName>
        <fullName evidence="2">High-affinity nickel transporter</fullName>
    </submittedName>
</protein>
<dbReference type="RefSeq" id="WP_331373374.1">
    <property type="nucleotide sequence ID" value="NZ_CP133148.1"/>
</dbReference>
<dbReference type="Proteomes" id="UP001432360">
    <property type="component" value="Chromosome"/>
</dbReference>
<keyword evidence="3" id="KW-1185">Reference proteome</keyword>
<proteinExistence type="predicted"/>
<feature type="transmembrane region" description="Helical" evidence="1">
    <location>
        <begin position="79"/>
        <end position="100"/>
    </location>
</feature>
<keyword evidence="1" id="KW-0812">Transmembrane</keyword>
<keyword evidence="1" id="KW-1133">Transmembrane helix</keyword>
<evidence type="ECO:0000313" key="3">
    <source>
        <dbReference type="Proteomes" id="UP001432360"/>
    </source>
</evidence>
<dbReference type="InterPro" id="IPR052776">
    <property type="entry name" value="Chloro_ReproSupport/MetalTrans"/>
</dbReference>
<name>A0ABZ2BA33_9HYPH</name>
<sequence length="214" mass="22331">MTPVFLGTLLASGLFAGYFHVVSGPDHLAAIAPYAVDAKARAWRTGIRWGIGHSAGVICVGLLALLLRDTLSLDLISAWCERCVGVVLCVIGLWGLHVALTDRPIHHLYGRGGHSHGHEHKHSAFAVGTLHGLAGSSHLLGIVPALALPSDGAAAAYLLLFCLGSIAAMGTFSSFVGWLAGRPAASSVKTQNALMALFSVMAIMVGGIWIFSDM</sequence>